<dbReference type="EMBL" id="CAJVPY010018830">
    <property type="protein sequence ID" value="CAG8768802.1"/>
    <property type="molecule type" value="Genomic_DNA"/>
</dbReference>
<protein>
    <submittedName>
        <fullName evidence="1">27835_t:CDS:1</fullName>
    </submittedName>
</protein>
<sequence>MNFGKIESTIEFEQAHKTIEKYQSENRLELLNKPKDLPIDINEFLPFTLPIEDNNRIVAIVKAIRLIFNFGQLSDTYFVTVRIPLPRDPEELKVL</sequence>
<proteinExistence type="predicted"/>
<dbReference type="Proteomes" id="UP000789405">
    <property type="component" value="Unassembled WGS sequence"/>
</dbReference>
<dbReference type="OrthoDB" id="2448732at2759"/>
<keyword evidence="2" id="KW-1185">Reference proteome</keyword>
<accession>A0A9N9NVV6</accession>
<gene>
    <name evidence="1" type="ORF">DERYTH_LOCUS18494</name>
</gene>
<evidence type="ECO:0000313" key="1">
    <source>
        <dbReference type="EMBL" id="CAG8768802.1"/>
    </source>
</evidence>
<comment type="caution">
    <text evidence="1">The sequence shown here is derived from an EMBL/GenBank/DDBJ whole genome shotgun (WGS) entry which is preliminary data.</text>
</comment>
<organism evidence="1 2">
    <name type="scientific">Dentiscutata erythropus</name>
    <dbReference type="NCBI Taxonomy" id="1348616"/>
    <lineage>
        <taxon>Eukaryota</taxon>
        <taxon>Fungi</taxon>
        <taxon>Fungi incertae sedis</taxon>
        <taxon>Mucoromycota</taxon>
        <taxon>Glomeromycotina</taxon>
        <taxon>Glomeromycetes</taxon>
        <taxon>Diversisporales</taxon>
        <taxon>Gigasporaceae</taxon>
        <taxon>Dentiscutata</taxon>
    </lineage>
</organism>
<feature type="non-terminal residue" evidence="1">
    <location>
        <position position="95"/>
    </location>
</feature>
<evidence type="ECO:0000313" key="2">
    <source>
        <dbReference type="Proteomes" id="UP000789405"/>
    </source>
</evidence>
<dbReference type="AlphaFoldDB" id="A0A9N9NVV6"/>
<name>A0A9N9NVV6_9GLOM</name>
<reference evidence="1" key="1">
    <citation type="submission" date="2021-06" db="EMBL/GenBank/DDBJ databases">
        <authorList>
            <person name="Kallberg Y."/>
            <person name="Tangrot J."/>
            <person name="Rosling A."/>
        </authorList>
    </citation>
    <scope>NUCLEOTIDE SEQUENCE</scope>
    <source>
        <strain evidence="1">MA453B</strain>
    </source>
</reference>